<gene>
    <name evidence="1" type="ORF">H312_01290</name>
</gene>
<dbReference type="Pfam" id="PF00022">
    <property type="entry name" value="Actin"/>
    <property type="match status" value="1"/>
</dbReference>
<dbReference type="EMBL" id="KK365145">
    <property type="protein sequence ID" value="KCZ81294.1"/>
    <property type="molecule type" value="Genomic_DNA"/>
</dbReference>
<dbReference type="AlphaFoldDB" id="A0A059F2R1"/>
<dbReference type="HOGENOM" id="CLU_2873706_0_0_1"/>
<proteinExistence type="predicted"/>
<dbReference type="OrthoDB" id="5132116at2759"/>
<dbReference type="SUPFAM" id="SSF53067">
    <property type="entry name" value="Actin-like ATPase domain"/>
    <property type="match status" value="1"/>
</dbReference>
<accession>A0A059F2R1</accession>
<reference evidence="1 2" key="2">
    <citation type="submission" date="2014-03" db="EMBL/GenBank/DDBJ databases">
        <title>The Genome Sequence of Anncaliia algerae insect isolate PRA339.</title>
        <authorList>
            <consortium name="The Broad Institute Genome Sequencing Platform"/>
            <consortium name="The Broad Institute Genome Sequencing Center for Infectious Disease"/>
            <person name="Cuomo C."/>
            <person name="Becnel J."/>
            <person name="Sanscrainte N."/>
            <person name="Walker B."/>
            <person name="Young S.K."/>
            <person name="Zeng Q."/>
            <person name="Gargeya S."/>
            <person name="Fitzgerald M."/>
            <person name="Haas B."/>
            <person name="Abouelleil A."/>
            <person name="Alvarado L."/>
            <person name="Arachchi H.M."/>
            <person name="Berlin A.M."/>
            <person name="Chapman S.B."/>
            <person name="Dewar J."/>
            <person name="Goldberg J."/>
            <person name="Griggs A."/>
            <person name="Gujja S."/>
            <person name="Hansen M."/>
            <person name="Howarth C."/>
            <person name="Imamovic A."/>
            <person name="Larimer J."/>
            <person name="McCowan C."/>
            <person name="Murphy C."/>
            <person name="Neiman D."/>
            <person name="Pearson M."/>
            <person name="Priest M."/>
            <person name="Roberts A."/>
            <person name="Saif S."/>
            <person name="Shea T."/>
            <person name="Sisk P."/>
            <person name="Sykes S."/>
            <person name="Wortman J."/>
            <person name="Nusbaum C."/>
            <person name="Birren B."/>
        </authorList>
    </citation>
    <scope>NUCLEOTIDE SEQUENCE [LARGE SCALE GENOMIC DNA]</scope>
    <source>
        <strain evidence="1 2">PRA339</strain>
    </source>
</reference>
<dbReference type="Gene3D" id="3.30.420.40">
    <property type="match status" value="1"/>
</dbReference>
<evidence type="ECO:0000313" key="2">
    <source>
        <dbReference type="Proteomes" id="UP000030655"/>
    </source>
</evidence>
<reference evidence="2" key="1">
    <citation type="submission" date="2013-02" db="EMBL/GenBank/DDBJ databases">
        <authorList>
            <consortium name="The Broad Institute Genome Sequencing Platform"/>
            <person name="Cuomo C."/>
            <person name="Becnel J."/>
            <person name="Sanscrainte N."/>
            <person name="Walker B."/>
            <person name="Young S.K."/>
            <person name="Zeng Q."/>
            <person name="Gargeya S."/>
            <person name="Fitzgerald M."/>
            <person name="Haas B."/>
            <person name="Abouelleil A."/>
            <person name="Alvarado L."/>
            <person name="Arachchi H.M."/>
            <person name="Berlin A.M."/>
            <person name="Chapman S.B."/>
            <person name="Dewar J."/>
            <person name="Goldberg J."/>
            <person name="Griggs A."/>
            <person name="Gujja S."/>
            <person name="Hansen M."/>
            <person name="Howarth C."/>
            <person name="Imamovic A."/>
            <person name="Larimer J."/>
            <person name="McCowan C."/>
            <person name="Murphy C."/>
            <person name="Neiman D."/>
            <person name="Pearson M."/>
            <person name="Priest M."/>
            <person name="Roberts A."/>
            <person name="Saif S."/>
            <person name="Shea T."/>
            <person name="Sisk P."/>
            <person name="Sykes S."/>
            <person name="Wortman J."/>
            <person name="Nusbaum C."/>
            <person name="Birren B."/>
        </authorList>
    </citation>
    <scope>NUCLEOTIDE SEQUENCE [LARGE SCALE GENOMIC DNA]</scope>
    <source>
        <strain evidence="2">PRA339</strain>
    </source>
</reference>
<dbReference type="InterPro" id="IPR043129">
    <property type="entry name" value="ATPase_NBD"/>
</dbReference>
<dbReference type="VEuPathDB" id="MicrosporidiaDB:H312_01290"/>
<dbReference type="Proteomes" id="UP000030655">
    <property type="component" value="Unassembled WGS sequence"/>
</dbReference>
<sequence>VTNSIYKIFIDEFNTLRNKVQYVKNYHTFLGGSIFGTINQSKALFISREEYNEIGENVFIQRLQ</sequence>
<organism evidence="1 2">
    <name type="scientific">Anncaliia algerae PRA339</name>
    <dbReference type="NCBI Taxonomy" id="1288291"/>
    <lineage>
        <taxon>Eukaryota</taxon>
        <taxon>Fungi</taxon>
        <taxon>Fungi incertae sedis</taxon>
        <taxon>Microsporidia</taxon>
        <taxon>Tubulinosematoidea</taxon>
        <taxon>Tubulinosematidae</taxon>
        <taxon>Anncaliia</taxon>
    </lineage>
</organism>
<protein>
    <submittedName>
        <fullName evidence="1">Uncharacterized protein</fullName>
    </submittedName>
</protein>
<dbReference type="InterPro" id="IPR004000">
    <property type="entry name" value="Actin"/>
</dbReference>
<evidence type="ECO:0000313" key="1">
    <source>
        <dbReference type="EMBL" id="KCZ81294.1"/>
    </source>
</evidence>
<keyword evidence="2" id="KW-1185">Reference proteome</keyword>
<name>A0A059F2R1_9MICR</name>
<feature type="non-terminal residue" evidence="1">
    <location>
        <position position="1"/>
    </location>
</feature>